<evidence type="ECO:0000313" key="2">
    <source>
        <dbReference type="Proteomes" id="UP000780801"/>
    </source>
</evidence>
<reference evidence="1" key="1">
    <citation type="journal article" date="2020" name="Fungal Divers.">
        <title>Resolving the Mortierellaceae phylogeny through synthesis of multi-gene phylogenetics and phylogenomics.</title>
        <authorList>
            <person name="Vandepol N."/>
            <person name="Liber J."/>
            <person name="Desiro A."/>
            <person name="Na H."/>
            <person name="Kennedy M."/>
            <person name="Barry K."/>
            <person name="Grigoriev I.V."/>
            <person name="Miller A.N."/>
            <person name="O'Donnell K."/>
            <person name="Stajich J.E."/>
            <person name="Bonito G."/>
        </authorList>
    </citation>
    <scope>NUCLEOTIDE SEQUENCE</scope>
    <source>
        <strain evidence="1">KOD1015</strain>
    </source>
</reference>
<dbReference type="PANTHER" id="PTHR47356">
    <property type="entry name" value="FAD-DEPENDENT MONOOXYGENASE ASQG-RELATED"/>
    <property type="match status" value="1"/>
</dbReference>
<dbReference type="Proteomes" id="UP000780801">
    <property type="component" value="Unassembled WGS sequence"/>
</dbReference>
<dbReference type="AlphaFoldDB" id="A0A9P6FWE8"/>
<dbReference type="InterPro" id="IPR036188">
    <property type="entry name" value="FAD/NAD-bd_sf"/>
</dbReference>
<evidence type="ECO:0000313" key="1">
    <source>
        <dbReference type="EMBL" id="KAF9582406.1"/>
    </source>
</evidence>
<name>A0A9P6FWE8_9FUNG</name>
<dbReference type="GO" id="GO:0004497">
    <property type="term" value="F:monooxygenase activity"/>
    <property type="evidence" value="ECO:0007669"/>
    <property type="project" value="InterPro"/>
</dbReference>
<dbReference type="InterPro" id="IPR050562">
    <property type="entry name" value="FAD_mOase_fung"/>
</dbReference>
<comment type="caution">
    <text evidence="1">The sequence shown here is derived from an EMBL/GenBank/DDBJ whole genome shotgun (WGS) entry which is preliminary data.</text>
</comment>
<gene>
    <name evidence="1" type="ORF">BGW38_000251</name>
</gene>
<dbReference type="SUPFAM" id="SSF51905">
    <property type="entry name" value="FAD/NAD(P)-binding domain"/>
    <property type="match status" value="1"/>
</dbReference>
<accession>A0A9P6FWE8</accession>
<dbReference type="OrthoDB" id="655030at2759"/>
<protein>
    <recommendedName>
        <fullName evidence="3">FAD binding domain-containing protein</fullName>
    </recommendedName>
</protein>
<dbReference type="EMBL" id="JAABOA010001064">
    <property type="protein sequence ID" value="KAF9582406.1"/>
    <property type="molecule type" value="Genomic_DNA"/>
</dbReference>
<dbReference type="Gene3D" id="3.50.50.60">
    <property type="entry name" value="FAD/NAD(P)-binding domain"/>
    <property type="match status" value="1"/>
</dbReference>
<feature type="non-terminal residue" evidence="1">
    <location>
        <position position="124"/>
    </location>
</feature>
<organism evidence="1 2">
    <name type="scientific">Lunasporangiospora selenospora</name>
    <dbReference type="NCBI Taxonomy" id="979761"/>
    <lineage>
        <taxon>Eukaryota</taxon>
        <taxon>Fungi</taxon>
        <taxon>Fungi incertae sedis</taxon>
        <taxon>Mucoromycota</taxon>
        <taxon>Mortierellomycotina</taxon>
        <taxon>Mortierellomycetes</taxon>
        <taxon>Mortierellales</taxon>
        <taxon>Mortierellaceae</taxon>
        <taxon>Lunasporangiospora</taxon>
    </lineage>
</organism>
<keyword evidence="2" id="KW-1185">Reference proteome</keyword>
<dbReference type="PANTHER" id="PTHR47356:SF2">
    <property type="entry name" value="FAD-BINDING DOMAIN-CONTAINING PROTEIN-RELATED"/>
    <property type="match status" value="1"/>
</dbReference>
<evidence type="ECO:0008006" key="3">
    <source>
        <dbReference type="Google" id="ProtNLM"/>
    </source>
</evidence>
<proteinExistence type="predicted"/>
<sequence>MVMSRPDLHEFLLKKIPSHKLTTGKRVIDLYETEDEVVVTCVDETTYAGHIVVGADGAYSATRQILYEKLRARGNLPESDTKPLHFDKQCVVGMTAPLDPIKYPVLQDDSCEVKVLLGKDQHTS</sequence>